<name>A0AAN5BC74_MYCPM</name>
<dbReference type="SUPFAM" id="SSF88659">
    <property type="entry name" value="Sigma3 and sigma4 domains of RNA polymerase sigma factors"/>
    <property type="match status" value="1"/>
</dbReference>
<evidence type="ECO:0000313" key="2">
    <source>
        <dbReference type="Proteomes" id="UP000289557"/>
    </source>
</evidence>
<reference evidence="1 2" key="1">
    <citation type="submission" date="2019-01" db="EMBL/GenBank/DDBJ databases">
        <authorList>
            <consortium name="Pathogen Informatics"/>
        </authorList>
    </citation>
    <scope>NUCLEOTIDE SEQUENCE [LARGE SCALE GENOMIC DNA]</scope>
    <source>
        <strain evidence="1 2">NCTC10119</strain>
    </source>
</reference>
<accession>A0AAN5BC74</accession>
<organism evidence="1 2">
    <name type="scientific">Mycoplasmoides pneumoniae</name>
    <name type="common">Mycoplasma pneumoniae</name>
    <dbReference type="NCBI Taxonomy" id="2104"/>
    <lineage>
        <taxon>Bacteria</taxon>
        <taxon>Bacillati</taxon>
        <taxon>Mycoplasmatota</taxon>
        <taxon>Mycoplasmoidales</taxon>
        <taxon>Mycoplasmoidaceae</taxon>
        <taxon>Mycoplasmoides</taxon>
    </lineage>
</organism>
<dbReference type="RefSeq" id="WP_014325642.1">
    <property type="nucleotide sequence ID" value="NZ_AP017318.1"/>
</dbReference>
<evidence type="ECO:0000313" key="1">
    <source>
        <dbReference type="EMBL" id="VEU56817.1"/>
    </source>
</evidence>
<dbReference type="InterPro" id="IPR014284">
    <property type="entry name" value="RNA_pol_sigma-70_dom"/>
</dbReference>
<dbReference type="NCBIfam" id="TIGR02937">
    <property type="entry name" value="sigma70-ECF"/>
    <property type="match status" value="1"/>
</dbReference>
<sequence length="172" mass="20531">MKLQIFNTKLGLLAAKIYWKSWRHLGLSEDEIVSIALHAEHDSKKRYDPKYGLSFETYLKLNGANFIKSSYRSLMNKVDDWIDFKDMKTLEEQNTVSYTPENYLRSVEFREMVHLAFKKAKNEDERQVFALYVKGYKNLEIAKKLNLTTRRVRYLISIFKDHIKVLTKRYGY</sequence>
<proteinExistence type="predicted"/>
<dbReference type="GO" id="GO:0003700">
    <property type="term" value="F:DNA-binding transcription factor activity"/>
    <property type="evidence" value="ECO:0007669"/>
    <property type="project" value="InterPro"/>
</dbReference>
<dbReference type="InterPro" id="IPR013324">
    <property type="entry name" value="RNA_pol_sigma_r3/r4-like"/>
</dbReference>
<dbReference type="AlphaFoldDB" id="A0AAN5BC74"/>
<dbReference type="Gene3D" id="1.10.10.10">
    <property type="entry name" value="Winged helix-like DNA-binding domain superfamily/Winged helix DNA-binding domain"/>
    <property type="match status" value="1"/>
</dbReference>
<dbReference type="GO" id="GO:0006352">
    <property type="term" value="P:DNA-templated transcription initiation"/>
    <property type="evidence" value="ECO:0007669"/>
    <property type="project" value="InterPro"/>
</dbReference>
<dbReference type="GeneID" id="66608688"/>
<dbReference type="EMBL" id="LR214945">
    <property type="protein sequence ID" value="VEU56817.1"/>
    <property type="molecule type" value="Genomic_DNA"/>
</dbReference>
<dbReference type="Proteomes" id="UP000289557">
    <property type="component" value="Chromosome"/>
</dbReference>
<protein>
    <submittedName>
        <fullName evidence="1">RNA polymerase sigma factor, sigma-70 family</fullName>
    </submittedName>
</protein>
<dbReference type="InterPro" id="IPR036388">
    <property type="entry name" value="WH-like_DNA-bd_sf"/>
</dbReference>
<gene>
    <name evidence="1" type="ORF">NCTC10119_00069</name>
</gene>